<organism evidence="3 4">
    <name type="scientific">Caldanaerobacter subterraneus</name>
    <dbReference type="NCBI Taxonomy" id="911092"/>
    <lineage>
        <taxon>Bacteria</taxon>
        <taxon>Bacillati</taxon>
        <taxon>Bacillota</taxon>
        <taxon>Clostridia</taxon>
        <taxon>Thermoanaerobacterales</taxon>
        <taxon>Thermoanaerobacteraceae</taxon>
        <taxon>Caldanaerobacter</taxon>
    </lineage>
</organism>
<evidence type="ECO:0000313" key="3">
    <source>
        <dbReference type="EMBL" id="NNG67557.1"/>
    </source>
</evidence>
<dbReference type="InterPro" id="IPR031571">
    <property type="entry name" value="RcpC_dom"/>
</dbReference>
<evidence type="ECO:0000259" key="2">
    <source>
        <dbReference type="SMART" id="SM00858"/>
    </source>
</evidence>
<dbReference type="Proteomes" id="UP000529861">
    <property type="component" value="Unassembled WGS sequence"/>
</dbReference>
<dbReference type="EMBL" id="JABEQB010000031">
    <property type="protein sequence ID" value="NNG67557.1"/>
    <property type="molecule type" value="Genomic_DNA"/>
</dbReference>
<evidence type="ECO:0000313" key="4">
    <source>
        <dbReference type="Proteomes" id="UP000529861"/>
    </source>
</evidence>
<dbReference type="AlphaFoldDB" id="A0A7Y2L837"/>
<dbReference type="Gene3D" id="3.90.1210.10">
    <property type="entry name" value="Antifreeze-like/N-acetylneuraminic acid synthase C-terminal domain"/>
    <property type="match status" value="1"/>
</dbReference>
<dbReference type="Pfam" id="PF16976">
    <property type="entry name" value="RcpC"/>
    <property type="match status" value="1"/>
</dbReference>
<gene>
    <name evidence="3" type="primary">cpaB</name>
    <name evidence="3" type="ORF">HKI81_10085</name>
</gene>
<sequence length="253" mass="28109">MKKTRVILLIVFLFIDVFIAFYMIPSYVKASTQTVDVVQFTRDIPANTQITDSMVTYAKVNKINADYFIKDKKDVVGKFAKTNIYKNTFAVAGLLMDTKQNDESYMYLLKPNTFAFGVKTDIAGVTGGVLKPGDVVNVVVFLPAQKNGQDTALSPKILQGIKVLDVRTNNATSVQNQQEAKPGEISTQNNLPSIVVLDVTPEQYVELFKYQNIGSISFAIRSRNTNVQDQYTAEDYATTQNQALQPASQQGNH</sequence>
<keyword evidence="1" id="KW-1133">Transmembrane helix</keyword>
<proteinExistence type="predicted"/>
<dbReference type="SMART" id="SM00858">
    <property type="entry name" value="SAF"/>
    <property type="match status" value="1"/>
</dbReference>
<dbReference type="CDD" id="cd11614">
    <property type="entry name" value="SAF_CpaB_FlgA_like"/>
    <property type="match status" value="1"/>
</dbReference>
<evidence type="ECO:0000256" key="1">
    <source>
        <dbReference type="SAM" id="Phobius"/>
    </source>
</evidence>
<keyword evidence="1" id="KW-0812">Transmembrane</keyword>
<keyword evidence="1" id="KW-0472">Membrane</keyword>
<protein>
    <submittedName>
        <fullName evidence="3">Flp pilus assembly protein CpaB</fullName>
    </submittedName>
</protein>
<dbReference type="InterPro" id="IPR017592">
    <property type="entry name" value="Pilus_assmbl_Flp-typ_CpaB"/>
</dbReference>
<dbReference type="NCBIfam" id="TIGR03177">
    <property type="entry name" value="pilus_cpaB"/>
    <property type="match status" value="1"/>
</dbReference>
<reference evidence="3 4" key="1">
    <citation type="submission" date="2020-04" db="EMBL/GenBank/DDBJ databases">
        <title>Draft genome sequence of Caldanaerobacter sunterraneus. strain 1523vc isolated from Griffin hot spring, Kamchatka, Russia.</title>
        <authorList>
            <person name="Toshchakov S.V."/>
            <person name="Podosokorskaya O.A."/>
            <person name="Kublanov I.V."/>
            <person name="Korzhenkov A."/>
            <person name="Patrushev M.V."/>
        </authorList>
    </citation>
    <scope>NUCLEOTIDE SEQUENCE [LARGE SCALE GENOMIC DNA]</scope>
    <source>
        <strain evidence="3 4">1523vc</strain>
    </source>
</reference>
<accession>A0A7Y2L837</accession>
<name>A0A7Y2L837_9THEO</name>
<feature type="transmembrane region" description="Helical" evidence="1">
    <location>
        <begin position="7"/>
        <end position="24"/>
    </location>
</feature>
<dbReference type="RefSeq" id="WP_170271348.1">
    <property type="nucleotide sequence ID" value="NZ_JABEQB010000031.1"/>
</dbReference>
<dbReference type="Pfam" id="PF08666">
    <property type="entry name" value="SAF"/>
    <property type="match status" value="1"/>
</dbReference>
<dbReference type="InterPro" id="IPR013974">
    <property type="entry name" value="SAF"/>
</dbReference>
<comment type="caution">
    <text evidence="3">The sequence shown here is derived from an EMBL/GenBank/DDBJ whole genome shotgun (WGS) entry which is preliminary data.</text>
</comment>
<feature type="domain" description="SAF" evidence="2">
    <location>
        <begin position="35"/>
        <end position="96"/>
    </location>
</feature>